<gene>
    <name evidence="1" type="ORF">GCM10007422_09340</name>
    <name evidence="2" type="ORF">GGQ60_001699</name>
</gene>
<comment type="caution">
    <text evidence="2">The sequence shown here is derived from an EMBL/GenBank/DDBJ whole genome shotgun (WGS) entry which is preliminary data.</text>
</comment>
<dbReference type="Proteomes" id="UP000532273">
    <property type="component" value="Unassembled WGS sequence"/>
</dbReference>
<dbReference type="EMBL" id="BMHZ01000001">
    <property type="protein sequence ID" value="GGG97503.1"/>
    <property type="molecule type" value="Genomic_DNA"/>
</dbReference>
<protein>
    <submittedName>
        <fullName evidence="2">Uncharacterized protein</fullName>
    </submittedName>
</protein>
<accession>A0A7W6K9J2</accession>
<reference evidence="1" key="1">
    <citation type="journal article" date="2014" name="Int. J. Syst. Evol. Microbiol.">
        <title>Complete genome of a new Firmicutes species belonging to the dominant human colonic microbiota ('Ruminococcus bicirculans') reveals two chromosomes and a selective capacity to utilize plant glucans.</title>
        <authorList>
            <consortium name="NISC Comparative Sequencing Program"/>
            <person name="Wegmann U."/>
            <person name="Louis P."/>
            <person name="Goesmann A."/>
            <person name="Henrissat B."/>
            <person name="Duncan S.H."/>
            <person name="Flint H.J."/>
        </authorList>
    </citation>
    <scope>NUCLEOTIDE SEQUENCE</scope>
    <source>
        <strain evidence="1">CGMCC 1.15287</strain>
    </source>
</reference>
<name>A0A7W6K9J2_9SPHI</name>
<proteinExistence type="predicted"/>
<evidence type="ECO:0000313" key="3">
    <source>
        <dbReference type="Proteomes" id="UP000532273"/>
    </source>
</evidence>
<organism evidence="2 3">
    <name type="scientific">Pedobacter zeae</name>
    <dbReference type="NCBI Taxonomy" id="1737356"/>
    <lineage>
        <taxon>Bacteria</taxon>
        <taxon>Pseudomonadati</taxon>
        <taxon>Bacteroidota</taxon>
        <taxon>Sphingobacteriia</taxon>
        <taxon>Sphingobacteriales</taxon>
        <taxon>Sphingobacteriaceae</taxon>
        <taxon>Pedobacter</taxon>
    </lineage>
</organism>
<dbReference type="AlphaFoldDB" id="A0A7W6K9J2"/>
<dbReference type="Proteomes" id="UP000642938">
    <property type="component" value="Unassembled WGS sequence"/>
</dbReference>
<evidence type="ECO:0000313" key="2">
    <source>
        <dbReference type="EMBL" id="MBB4107718.1"/>
    </source>
</evidence>
<reference evidence="2 3" key="3">
    <citation type="submission" date="2020-08" db="EMBL/GenBank/DDBJ databases">
        <title>Genomic Encyclopedia of Type Strains, Phase IV (KMG-IV): sequencing the most valuable type-strain genomes for metagenomic binning, comparative biology and taxonomic classification.</title>
        <authorList>
            <person name="Goeker M."/>
        </authorList>
    </citation>
    <scope>NUCLEOTIDE SEQUENCE [LARGE SCALE GENOMIC DNA]</scope>
    <source>
        <strain evidence="2 3">DSM 100774</strain>
    </source>
</reference>
<keyword evidence="4" id="KW-1185">Reference proteome</keyword>
<reference evidence="4" key="2">
    <citation type="journal article" date="2019" name="Int. J. Syst. Evol. Microbiol.">
        <title>The Global Catalogue of Microorganisms (GCM) 10K type strain sequencing project: providing services to taxonomists for standard genome sequencing and annotation.</title>
        <authorList>
            <consortium name="The Broad Institute Genomics Platform"/>
            <consortium name="The Broad Institute Genome Sequencing Center for Infectious Disease"/>
            <person name="Wu L."/>
            <person name="Ma J."/>
        </authorList>
    </citation>
    <scope>NUCLEOTIDE SEQUENCE [LARGE SCALE GENOMIC DNA]</scope>
    <source>
        <strain evidence="4">CGMCC 1.15287</strain>
    </source>
</reference>
<sequence length="110" mass="12647">MNKHNMMVNSLGEINRTHIEEAVKTALTDSIESRGPLGYRTRSILLYGINGDERVNGVSINQHSYTIKMLITDKDGQFLFYGGFSVKMNTDFIIDRLFEVFSHVHELMDY</sequence>
<reference evidence="1" key="4">
    <citation type="submission" date="2024-05" db="EMBL/GenBank/DDBJ databases">
        <authorList>
            <person name="Sun Q."/>
            <person name="Zhou Y."/>
        </authorList>
    </citation>
    <scope>NUCLEOTIDE SEQUENCE</scope>
    <source>
        <strain evidence="1">CGMCC 1.15287</strain>
    </source>
</reference>
<evidence type="ECO:0000313" key="4">
    <source>
        <dbReference type="Proteomes" id="UP000642938"/>
    </source>
</evidence>
<dbReference type="EMBL" id="JACIEF010000002">
    <property type="protein sequence ID" value="MBB4107718.1"/>
    <property type="molecule type" value="Genomic_DNA"/>
</dbReference>
<evidence type="ECO:0000313" key="1">
    <source>
        <dbReference type="EMBL" id="GGG97503.1"/>
    </source>
</evidence>
<dbReference type="RefSeq" id="WP_183762181.1">
    <property type="nucleotide sequence ID" value="NZ_BMHZ01000001.1"/>
</dbReference>